<evidence type="ECO:0000313" key="4">
    <source>
        <dbReference type="EMBL" id="HGZ10695.1"/>
    </source>
</evidence>
<keyword evidence="1" id="KW-0677">Repeat</keyword>
<reference evidence="4" key="1">
    <citation type="journal article" date="2020" name="mSystems">
        <title>Genome- and Community-Level Interaction Insights into Carbon Utilization and Element Cycling Functions of Hydrothermarchaeota in Hydrothermal Sediment.</title>
        <authorList>
            <person name="Zhou Z."/>
            <person name="Liu Y."/>
            <person name="Xu W."/>
            <person name="Pan J."/>
            <person name="Luo Z.H."/>
            <person name="Li M."/>
        </authorList>
    </citation>
    <scope>NUCLEOTIDE SEQUENCE [LARGE SCALE GENOMIC DNA]</scope>
    <source>
        <strain evidence="4">SpSt-853</strain>
    </source>
</reference>
<dbReference type="Gene3D" id="3.10.580.10">
    <property type="entry name" value="CBS-domain"/>
    <property type="match status" value="1"/>
</dbReference>
<sequence>MTKEKKVKDFMIPLEDYPHIPYWFTLRQAMAIVREASIRFEGAFEPRAVLVFDEKYQLVGMLTLRDIIRGLEPRFLKEGKEVEGVKVPSDPSLSVIMGELFGPGLKEASQRPVSEVMSPIKVTVDADAPIAKALFLMIKENVGMMPVMQDHKVMGMVRLSDLFKEISDLVLGD</sequence>
<proteinExistence type="predicted"/>
<dbReference type="AlphaFoldDB" id="A0A7C5AKE2"/>
<dbReference type="CDD" id="cd02205">
    <property type="entry name" value="CBS_pair_SF"/>
    <property type="match status" value="1"/>
</dbReference>
<feature type="domain" description="CBS" evidence="3">
    <location>
        <begin position="117"/>
        <end position="173"/>
    </location>
</feature>
<evidence type="ECO:0000259" key="3">
    <source>
        <dbReference type="PROSITE" id="PS51371"/>
    </source>
</evidence>
<dbReference type="InterPro" id="IPR000644">
    <property type="entry name" value="CBS_dom"/>
</dbReference>
<dbReference type="PANTHER" id="PTHR48108:SF26">
    <property type="entry name" value="CBS DOMAIN-CONTAINING PROTEIN DDB_G0289609"/>
    <property type="match status" value="1"/>
</dbReference>
<dbReference type="InterPro" id="IPR046342">
    <property type="entry name" value="CBS_dom_sf"/>
</dbReference>
<dbReference type="SUPFAM" id="SSF54631">
    <property type="entry name" value="CBS-domain pair"/>
    <property type="match status" value="1"/>
</dbReference>
<comment type="caution">
    <text evidence="4">The sequence shown here is derived from an EMBL/GenBank/DDBJ whole genome shotgun (WGS) entry which is preliminary data.</text>
</comment>
<gene>
    <name evidence="4" type="ORF">ENW48_00575</name>
</gene>
<dbReference type="InterPro" id="IPR051462">
    <property type="entry name" value="CBS_domain-containing"/>
</dbReference>
<protein>
    <submittedName>
        <fullName evidence="4">CBS domain-containing protein</fullName>
    </submittedName>
</protein>
<evidence type="ECO:0000256" key="1">
    <source>
        <dbReference type="ARBA" id="ARBA00022737"/>
    </source>
</evidence>
<keyword evidence="2" id="KW-0129">CBS domain</keyword>
<dbReference type="PANTHER" id="PTHR48108">
    <property type="entry name" value="CBS DOMAIN-CONTAINING PROTEIN CBSX2, CHLOROPLASTIC"/>
    <property type="match status" value="1"/>
</dbReference>
<dbReference type="EMBL" id="DTKJ01000005">
    <property type="protein sequence ID" value="HGZ10695.1"/>
    <property type="molecule type" value="Genomic_DNA"/>
</dbReference>
<feature type="domain" description="CBS" evidence="3">
    <location>
        <begin position="11"/>
        <end position="81"/>
    </location>
</feature>
<accession>A0A7C5AKE2</accession>
<organism evidence="4">
    <name type="scientific">Desulfobacca acetoxidans</name>
    <dbReference type="NCBI Taxonomy" id="60893"/>
    <lineage>
        <taxon>Bacteria</taxon>
        <taxon>Pseudomonadati</taxon>
        <taxon>Thermodesulfobacteriota</taxon>
        <taxon>Desulfobaccia</taxon>
        <taxon>Desulfobaccales</taxon>
        <taxon>Desulfobaccaceae</taxon>
        <taxon>Desulfobacca</taxon>
    </lineage>
</organism>
<evidence type="ECO:0000256" key="2">
    <source>
        <dbReference type="PROSITE-ProRule" id="PRU00703"/>
    </source>
</evidence>
<dbReference type="PROSITE" id="PS51371">
    <property type="entry name" value="CBS"/>
    <property type="match status" value="2"/>
</dbReference>
<name>A0A7C5AKE2_9BACT</name>
<dbReference type="Pfam" id="PF00571">
    <property type="entry name" value="CBS"/>
    <property type="match status" value="2"/>
</dbReference>